<evidence type="ECO:0000313" key="11">
    <source>
        <dbReference type="EMBL" id="KMQ97374.1"/>
    </source>
</evidence>
<dbReference type="EMBL" id="LBMM01000855">
    <property type="protein sequence ID" value="KMQ97374.1"/>
    <property type="molecule type" value="Genomic_DNA"/>
</dbReference>
<evidence type="ECO:0000259" key="9">
    <source>
        <dbReference type="Pfam" id="PF25316"/>
    </source>
</evidence>
<evidence type="ECO:0000313" key="12">
    <source>
        <dbReference type="Proteomes" id="UP000036403"/>
    </source>
</evidence>
<dbReference type="SUPFAM" id="SSF55486">
    <property type="entry name" value="Metalloproteases ('zincins'), catalytic domain"/>
    <property type="match status" value="1"/>
</dbReference>
<keyword evidence="6" id="KW-0539">Nucleus</keyword>
<evidence type="ECO:0000259" key="10">
    <source>
        <dbReference type="Pfam" id="PF25577"/>
    </source>
</evidence>
<evidence type="ECO:0000256" key="1">
    <source>
        <dbReference type="ARBA" id="ARBA00004123"/>
    </source>
</evidence>
<feature type="domain" description="Transcription initiation factor TFIID subunit 2 Ig-like" evidence="9">
    <location>
        <begin position="429"/>
        <end position="547"/>
    </location>
</feature>
<dbReference type="GO" id="GO:0003682">
    <property type="term" value="F:chromatin binding"/>
    <property type="evidence" value="ECO:0007669"/>
    <property type="project" value="TreeGrafter"/>
</dbReference>
<dbReference type="Proteomes" id="UP000036403">
    <property type="component" value="Unassembled WGS sequence"/>
</dbReference>
<comment type="similarity">
    <text evidence="2">Belongs to the TAF2 family.</text>
</comment>
<dbReference type="GO" id="GO:0000976">
    <property type="term" value="F:transcription cis-regulatory region binding"/>
    <property type="evidence" value="ECO:0007669"/>
    <property type="project" value="TreeGrafter"/>
</dbReference>
<dbReference type="SUPFAM" id="SSF63737">
    <property type="entry name" value="Leukotriene A4 hydrolase N-terminal domain"/>
    <property type="match status" value="1"/>
</dbReference>
<dbReference type="Gene3D" id="2.60.40.1730">
    <property type="entry name" value="tricorn interacting facor f3 domain"/>
    <property type="match status" value="1"/>
</dbReference>
<name>A0A0J7L4F2_LASNI</name>
<dbReference type="GO" id="GO:0008237">
    <property type="term" value="F:metallopeptidase activity"/>
    <property type="evidence" value="ECO:0007669"/>
    <property type="project" value="InterPro"/>
</dbReference>
<evidence type="ECO:0000256" key="6">
    <source>
        <dbReference type="ARBA" id="ARBA00023242"/>
    </source>
</evidence>
<dbReference type="STRING" id="67767.A0A0J7L4F2"/>
<dbReference type="Pfam" id="PF01433">
    <property type="entry name" value="Peptidase_M1"/>
    <property type="match status" value="1"/>
</dbReference>
<feature type="region of interest" description="Disordered" evidence="7">
    <location>
        <begin position="855"/>
        <end position="1050"/>
    </location>
</feature>
<comment type="caution">
    <text evidence="11">The sequence shown here is derived from an EMBL/GenBank/DDBJ whole genome shotgun (WGS) entry which is preliminary data.</text>
</comment>
<evidence type="ECO:0000256" key="2">
    <source>
        <dbReference type="ARBA" id="ARBA00010937"/>
    </source>
</evidence>
<dbReference type="InterPro" id="IPR057345">
    <property type="entry name" value="Ig-like_TAF2"/>
</dbReference>
<evidence type="ECO:0000259" key="8">
    <source>
        <dbReference type="Pfam" id="PF01433"/>
    </source>
</evidence>
<feature type="compositionally biased region" description="Basic and acidic residues" evidence="7">
    <location>
        <begin position="993"/>
        <end position="1029"/>
    </location>
</feature>
<dbReference type="GO" id="GO:0005669">
    <property type="term" value="C:transcription factor TFIID complex"/>
    <property type="evidence" value="ECO:0007669"/>
    <property type="project" value="InterPro"/>
</dbReference>
<dbReference type="InterPro" id="IPR057991">
    <property type="entry name" value="TPR_TAF2_C"/>
</dbReference>
<keyword evidence="11" id="KW-0396">Initiation factor</keyword>
<dbReference type="InterPro" id="IPR037813">
    <property type="entry name" value="TAF2"/>
</dbReference>
<dbReference type="OrthoDB" id="308861at2759"/>
<dbReference type="CDD" id="cd09839">
    <property type="entry name" value="M1_like_TAF2"/>
    <property type="match status" value="1"/>
</dbReference>
<dbReference type="Pfam" id="PF25577">
    <property type="entry name" value="TPR_TAF2_C"/>
    <property type="match status" value="1"/>
</dbReference>
<dbReference type="Gene3D" id="1.10.390.10">
    <property type="entry name" value="Neutral Protease Domain 2"/>
    <property type="match status" value="1"/>
</dbReference>
<feature type="compositionally biased region" description="Basic and acidic residues" evidence="7">
    <location>
        <begin position="953"/>
        <end position="969"/>
    </location>
</feature>
<evidence type="ECO:0000256" key="7">
    <source>
        <dbReference type="SAM" id="MobiDB-lite"/>
    </source>
</evidence>
<evidence type="ECO:0000256" key="5">
    <source>
        <dbReference type="ARBA" id="ARBA00023163"/>
    </source>
</evidence>
<feature type="domain" description="Transcription initiation factor TFIID subunit 2 TPR repeats" evidence="10">
    <location>
        <begin position="604"/>
        <end position="856"/>
    </location>
</feature>
<evidence type="ECO:0000256" key="4">
    <source>
        <dbReference type="ARBA" id="ARBA00023015"/>
    </source>
</evidence>
<dbReference type="PaxDb" id="67767-A0A0J7L4F2"/>
<dbReference type="Pfam" id="PF25316">
    <property type="entry name" value="TAF2_3rd"/>
    <property type="match status" value="1"/>
</dbReference>
<dbReference type="InterPro" id="IPR027268">
    <property type="entry name" value="Peptidase_M4/M1_CTD_sf"/>
</dbReference>
<dbReference type="GO" id="GO:0016251">
    <property type="term" value="F:RNA polymerase II general transcription initiation factor activity"/>
    <property type="evidence" value="ECO:0007669"/>
    <property type="project" value="TreeGrafter"/>
</dbReference>
<feature type="domain" description="Peptidase M1 membrane alanine aminopeptidase" evidence="8">
    <location>
        <begin position="176"/>
        <end position="292"/>
    </location>
</feature>
<reference evidence="11 12" key="1">
    <citation type="submission" date="2015-04" db="EMBL/GenBank/DDBJ databases">
        <title>Lasius niger genome sequencing.</title>
        <authorList>
            <person name="Konorov E.A."/>
            <person name="Nikitin M.A."/>
            <person name="Kirill M.V."/>
            <person name="Chang P."/>
        </authorList>
    </citation>
    <scope>NUCLEOTIDE SEQUENCE [LARGE SCALE GENOMIC DNA]</scope>
    <source>
        <tissue evidence="11">Whole</tissue>
    </source>
</reference>
<dbReference type="GO" id="GO:0006367">
    <property type="term" value="P:transcription initiation at RNA polymerase II promoter"/>
    <property type="evidence" value="ECO:0007669"/>
    <property type="project" value="TreeGrafter"/>
</dbReference>
<keyword evidence="11" id="KW-0648">Protein biosynthesis</keyword>
<keyword evidence="12" id="KW-1185">Reference proteome</keyword>
<dbReference type="PANTHER" id="PTHR15137:SF9">
    <property type="entry name" value="TRANSCRIPTION INITIATION FACTOR TFIID SUBUNIT 2"/>
    <property type="match status" value="1"/>
</dbReference>
<organism evidence="11 12">
    <name type="scientific">Lasius niger</name>
    <name type="common">Black garden ant</name>
    <dbReference type="NCBI Taxonomy" id="67767"/>
    <lineage>
        <taxon>Eukaryota</taxon>
        <taxon>Metazoa</taxon>
        <taxon>Ecdysozoa</taxon>
        <taxon>Arthropoda</taxon>
        <taxon>Hexapoda</taxon>
        <taxon>Insecta</taxon>
        <taxon>Pterygota</taxon>
        <taxon>Neoptera</taxon>
        <taxon>Endopterygota</taxon>
        <taxon>Hymenoptera</taxon>
        <taxon>Apocrita</taxon>
        <taxon>Aculeata</taxon>
        <taxon>Formicoidea</taxon>
        <taxon>Formicidae</taxon>
        <taxon>Formicinae</taxon>
        <taxon>Lasius</taxon>
        <taxon>Lasius</taxon>
    </lineage>
</organism>
<protein>
    <recommendedName>
        <fullName evidence="3">Transcription initiation factor TFIID subunit 2</fullName>
    </recommendedName>
</protein>
<comment type="subcellular location">
    <subcellularLocation>
        <location evidence="1">Nucleus</location>
    </subcellularLocation>
</comment>
<dbReference type="InterPro" id="IPR042097">
    <property type="entry name" value="Aminopeptidase_N-like_N_sf"/>
</dbReference>
<dbReference type="FunFam" id="1.10.390.10:FF:000018">
    <property type="entry name" value="transcription initiation factor TFIID subunit 2"/>
    <property type="match status" value="1"/>
</dbReference>
<dbReference type="AlphaFoldDB" id="A0A0J7L4F2"/>
<keyword evidence="4" id="KW-0805">Transcription regulation</keyword>
<accession>A0A0J7L4F2</accession>
<sequence>MHLAAAQKVDPDNNAGELVVQIPPDAAHLVAEGRGLRISIEFSLEQPQGGVHFVVPSCEGTLAERGAHMYTYSYENSSRLWFPCVDSFAEPCTWKLEFTVDDSMTAISCGDLVEVVYTPDMRRKTFHYVLNTPACAPNIALAVGPFEIFVDPYMHEVTHFCLPQLLPSLKVSAKYMHEAFEFYEETLSNRYPYSCYKQVFVDEIDEDINAYATMSILNTNLLHSTAIIDQVYITKKAMAQAIAEQFFGCFISMHNWSDTWLPKGISTYLTGLYAKKCFGNNEYREWIQSELQEVVKYEEQFGGIILDPSQAPAPLPIAANTPAPAPRAPDPGFYFPIKNLHTMSPRYIEVLRKKAHLIMRMLEHRIGQELLLQVFNKQLSLAANAAQQKIESGLWSHMLISTNVFAKAIFTVTGKDMSVFIDQWVRTGGHAKFSLSFVFNRKRNTVELEIRQDTAHQRGIRKYVGPLVVNIQELDGTFKHTLQIEGTMARADITCHSKSRRNKKKKIPLCTGEEVDMDLSAMDDSPVLWIRLDPEMTIMRAVQIEQPDYQWQYQLRHERDVTAQLEAIVALQHHSTPATRMALTDTIENEHCYYKVRLRAAHCLTKTIPVAMAGLRNAHGICPPEVLAFLMDLFKYNDNSKNRYSDNYYRAALIEALGATVTPVISVQQGTAITAESLSIDTKAILEEVTRNLNLEKLLPCYKYTVSVACLKVIRILQKFGHLPSNPHIFRAYAAYGQFIDVRMAALEALVDFTRVDGKWEDLEFLLDMAEMDPHPGVRHRLVRLMVENPPFERAHKHRLDRPDLVDRIWNLINGMLSHDAKLRCDLVDLYYSLYGTKVPFCLPIPELAMIMKPRKAGPPSPEREVKPVPVQHVRHESIDEVENPPVPNKRKASPNRDPTGPPNSAEHGIEQDERGIPVPGEGKVKSEYYSDNSASLPGIMGTPGPVGFEPGMFKKDLEEHKPKSDSVNKSKKKKKDKKKHKHKHKHKHDHKHNKEKEKEKKEKDKGKDKEKDNKKDKDSSALKIKDETLSSASSSQSPEPTVTNEFLFP</sequence>
<dbReference type="GO" id="GO:0003743">
    <property type="term" value="F:translation initiation factor activity"/>
    <property type="evidence" value="ECO:0007669"/>
    <property type="project" value="UniProtKB-KW"/>
</dbReference>
<dbReference type="PANTHER" id="PTHR15137">
    <property type="entry name" value="TRANSCRIPTION INITIATION FACTOR TFIID"/>
    <property type="match status" value="1"/>
</dbReference>
<keyword evidence="5" id="KW-0804">Transcription</keyword>
<gene>
    <name evidence="11" type="ORF">RF55_2304</name>
</gene>
<proteinExistence type="inferred from homology"/>
<evidence type="ECO:0000256" key="3">
    <source>
        <dbReference type="ARBA" id="ARBA00017363"/>
    </source>
</evidence>
<feature type="compositionally biased region" description="Polar residues" evidence="7">
    <location>
        <begin position="1039"/>
        <end position="1050"/>
    </location>
</feature>
<dbReference type="GO" id="GO:0008270">
    <property type="term" value="F:zinc ion binding"/>
    <property type="evidence" value="ECO:0007669"/>
    <property type="project" value="InterPro"/>
</dbReference>
<feature type="compositionally biased region" description="Basic residues" evidence="7">
    <location>
        <begin position="970"/>
        <end position="992"/>
    </location>
</feature>
<dbReference type="InterPro" id="IPR014782">
    <property type="entry name" value="Peptidase_M1_dom"/>
</dbReference>